<gene>
    <name evidence="5" type="ORF">glysoja_040615</name>
</gene>
<dbReference type="GO" id="GO:0006284">
    <property type="term" value="P:base-excision repair"/>
    <property type="evidence" value="ECO:0007669"/>
    <property type="project" value="TreeGrafter"/>
</dbReference>
<evidence type="ECO:0000256" key="2">
    <source>
        <dbReference type="ARBA" id="ARBA00022723"/>
    </source>
</evidence>
<dbReference type="GO" id="GO:0003906">
    <property type="term" value="F:DNA-(apurinic or apyrimidinic site) endonuclease activity"/>
    <property type="evidence" value="ECO:0007669"/>
    <property type="project" value="TreeGrafter"/>
</dbReference>
<dbReference type="Proteomes" id="UP000053555">
    <property type="component" value="Unassembled WGS sequence"/>
</dbReference>
<dbReference type="AlphaFoldDB" id="A0A0B2RHI3"/>
<dbReference type="Gene3D" id="3.60.10.10">
    <property type="entry name" value="Endonuclease/exonuclease/phosphatase"/>
    <property type="match status" value="1"/>
</dbReference>
<name>A0A0B2RHI3_GLYSO</name>
<evidence type="ECO:0008006" key="6">
    <source>
        <dbReference type="Google" id="ProtNLM"/>
    </source>
</evidence>
<keyword evidence="2" id="KW-0479">Metal-binding</keyword>
<dbReference type="InterPro" id="IPR036691">
    <property type="entry name" value="Endo/exonu/phosph_ase_sf"/>
</dbReference>
<evidence type="ECO:0000256" key="4">
    <source>
        <dbReference type="ARBA" id="ARBA00022842"/>
    </source>
</evidence>
<feature type="non-terminal residue" evidence="5">
    <location>
        <position position="1"/>
    </location>
</feature>
<keyword evidence="4" id="KW-0460">Magnesium</keyword>
<dbReference type="GO" id="GO:0046872">
    <property type="term" value="F:metal ion binding"/>
    <property type="evidence" value="ECO:0007669"/>
    <property type="project" value="UniProtKB-KW"/>
</dbReference>
<comment type="cofactor">
    <cofactor evidence="1">
        <name>Mg(2+)</name>
        <dbReference type="ChEBI" id="CHEBI:18420"/>
    </cofactor>
</comment>
<sequence length="200" mass="23193">LVGKHKIDLLCLQETKRDSIDKALCQALWGHSDFDWEWFPADNTAGGLLCVRNNNNFQVDIKIAERGFIMLEGVWLVESQRVVVANIYASCELESKRQLWQRLYLMKITERMGSTLCNPDTNLIAEFNEWLAEMEVDDIPCLGKPFTWVRPNGSYHCPIILNSKNIDWGPKPFRVFDAWLHNKDFNKVVRDCWSANQLMG</sequence>
<dbReference type="GO" id="GO:0008081">
    <property type="term" value="F:phosphoric diester hydrolase activity"/>
    <property type="evidence" value="ECO:0007669"/>
    <property type="project" value="TreeGrafter"/>
</dbReference>
<dbReference type="EMBL" id="KN651126">
    <property type="protein sequence ID" value="KHN31433.1"/>
    <property type="molecule type" value="Genomic_DNA"/>
</dbReference>
<dbReference type="PANTHER" id="PTHR22748">
    <property type="entry name" value="AP ENDONUCLEASE"/>
    <property type="match status" value="1"/>
</dbReference>
<dbReference type="PANTHER" id="PTHR22748:SF11">
    <property type="entry name" value="OS07G0184032 PROTEIN"/>
    <property type="match status" value="1"/>
</dbReference>
<keyword evidence="3" id="KW-0378">Hydrolase</keyword>
<organism evidence="5">
    <name type="scientific">Glycine soja</name>
    <name type="common">Wild soybean</name>
    <dbReference type="NCBI Taxonomy" id="3848"/>
    <lineage>
        <taxon>Eukaryota</taxon>
        <taxon>Viridiplantae</taxon>
        <taxon>Streptophyta</taxon>
        <taxon>Embryophyta</taxon>
        <taxon>Tracheophyta</taxon>
        <taxon>Spermatophyta</taxon>
        <taxon>Magnoliopsida</taxon>
        <taxon>eudicotyledons</taxon>
        <taxon>Gunneridae</taxon>
        <taxon>Pentapetalae</taxon>
        <taxon>rosids</taxon>
        <taxon>fabids</taxon>
        <taxon>Fabales</taxon>
        <taxon>Fabaceae</taxon>
        <taxon>Papilionoideae</taxon>
        <taxon>50 kb inversion clade</taxon>
        <taxon>NPAAA clade</taxon>
        <taxon>indigoferoid/millettioid clade</taxon>
        <taxon>Phaseoleae</taxon>
        <taxon>Glycine</taxon>
        <taxon>Glycine subgen. Soja</taxon>
    </lineage>
</organism>
<dbReference type="GO" id="GO:0005634">
    <property type="term" value="C:nucleus"/>
    <property type="evidence" value="ECO:0007669"/>
    <property type="project" value="TreeGrafter"/>
</dbReference>
<dbReference type="InterPro" id="IPR004808">
    <property type="entry name" value="AP_endonuc_1"/>
</dbReference>
<evidence type="ECO:0000256" key="3">
    <source>
        <dbReference type="ARBA" id="ARBA00022801"/>
    </source>
</evidence>
<reference evidence="5" key="1">
    <citation type="submission" date="2014-07" db="EMBL/GenBank/DDBJ databases">
        <title>Identification of a novel salt tolerance gene in wild soybean by whole-genome sequencing.</title>
        <authorList>
            <person name="Lam H.-M."/>
            <person name="Qi X."/>
            <person name="Li M.-W."/>
            <person name="Liu X."/>
            <person name="Xie M."/>
            <person name="Ni M."/>
            <person name="Xu X."/>
        </authorList>
    </citation>
    <scope>NUCLEOTIDE SEQUENCE [LARGE SCALE GENOMIC DNA]</scope>
    <source>
        <tissue evidence="5">Root</tissue>
    </source>
</reference>
<evidence type="ECO:0000313" key="5">
    <source>
        <dbReference type="EMBL" id="KHN31433.1"/>
    </source>
</evidence>
<dbReference type="GO" id="GO:0008311">
    <property type="term" value="F:double-stranded DNA 3'-5' DNA exonuclease activity"/>
    <property type="evidence" value="ECO:0007669"/>
    <property type="project" value="TreeGrafter"/>
</dbReference>
<protein>
    <recommendedName>
        <fullName evidence="6">Endonuclease/exonuclease/phosphatase domain-containing protein</fullName>
    </recommendedName>
</protein>
<proteinExistence type="predicted"/>
<dbReference type="SUPFAM" id="SSF56219">
    <property type="entry name" value="DNase I-like"/>
    <property type="match status" value="1"/>
</dbReference>
<evidence type="ECO:0000256" key="1">
    <source>
        <dbReference type="ARBA" id="ARBA00001946"/>
    </source>
</evidence>
<accession>A0A0B2RHI3</accession>